<comment type="similarity">
    <text evidence="2 17">Belongs to the cytochrome c oxidase subunit 2 family.</text>
</comment>
<organism evidence="21">
    <name type="scientific">Apteronotus albifrons</name>
    <name type="common">Black ghost</name>
    <name type="synonym">Gymnotus albifrons</name>
    <dbReference type="NCBI Taxonomy" id="36673"/>
    <lineage>
        <taxon>Eukaryota</taxon>
        <taxon>Metazoa</taxon>
        <taxon>Chordata</taxon>
        <taxon>Craniata</taxon>
        <taxon>Vertebrata</taxon>
        <taxon>Euteleostomi</taxon>
        <taxon>Actinopterygii</taxon>
        <taxon>Neopterygii</taxon>
        <taxon>Teleostei</taxon>
        <taxon>Ostariophysi</taxon>
        <taxon>Gymnotiformes</taxon>
        <taxon>Sternopygoidei</taxon>
        <taxon>Apteronotidae</taxon>
        <taxon>Apteronotus</taxon>
    </lineage>
</organism>
<reference evidence="21" key="1">
    <citation type="journal article" date="2003" name="J. Mol. Evol.">
        <title>Mitochondrial genomics of ostariophysan fishes: perspectives on phylogeny and biogeography.</title>
        <authorList>
            <person name="Saitoh K."/>
            <person name="Miya M."/>
            <person name="Inoue J.G."/>
            <person name="Ishiguro N.B."/>
            <person name="Nishida M."/>
        </authorList>
    </citation>
    <scope>NUCLEOTIDE SEQUENCE</scope>
</reference>
<evidence type="ECO:0000313" key="21">
    <source>
        <dbReference type="EMBL" id="BAC67497.1"/>
    </source>
</evidence>
<keyword evidence="15 17" id="KW-0472">Membrane</keyword>
<feature type="domain" description="Cytochrome oxidase subunit II copper A binding" evidence="19">
    <location>
        <begin position="92"/>
        <end position="225"/>
    </location>
</feature>
<keyword evidence="7 17" id="KW-0479">Metal-binding</keyword>
<dbReference type="PRINTS" id="PR01166">
    <property type="entry name" value="CYCOXIDASEII"/>
</dbReference>
<evidence type="ECO:0000256" key="1">
    <source>
        <dbReference type="ARBA" id="ARBA00004448"/>
    </source>
</evidence>
<dbReference type="FunFam" id="1.10.287.90:FF:000001">
    <property type="entry name" value="Cytochrome c oxidase subunit 2"/>
    <property type="match status" value="1"/>
</dbReference>
<accession>Q85DZ4</accession>
<keyword evidence="13 17" id="KW-0186">Copper</keyword>
<feature type="transmembrane region" description="Helical" evidence="18">
    <location>
        <begin position="21"/>
        <end position="43"/>
    </location>
</feature>
<dbReference type="GO" id="GO:0042773">
    <property type="term" value="P:ATP synthesis coupled electron transport"/>
    <property type="evidence" value="ECO:0007669"/>
    <property type="project" value="TreeGrafter"/>
</dbReference>
<sequence length="226" mass="25574">MTSPMQLGFQDAASPIMEELLLFHDHTLMIIFAISTLILYIMTATVTTNLTNKYMLDAQEMEIIWTALPAVILIMIAFPSLRTLYLMDEMQDPHLTIKAVGHQWYWHYEYTDFSEMEFDSYLVPTNDLAPGEFRMLETDNRVVLPINTPIRVLATATDVLHSWAVPALGVKADAVPGRLNQMTLMITRPGLYYGHCSEICGAYHSFMPIAIEAVSLEAFESWAASM</sequence>
<dbReference type="GO" id="GO:0005743">
    <property type="term" value="C:mitochondrial inner membrane"/>
    <property type="evidence" value="ECO:0007669"/>
    <property type="project" value="UniProtKB-SubCell"/>
</dbReference>
<evidence type="ECO:0000256" key="13">
    <source>
        <dbReference type="ARBA" id="ARBA00023008"/>
    </source>
</evidence>
<comment type="catalytic activity">
    <reaction evidence="16">
        <text>4 Fe(II)-[cytochrome c] + O2 + 8 H(+)(in) = 4 Fe(III)-[cytochrome c] + 2 H2O + 4 H(+)(out)</text>
        <dbReference type="Rhea" id="RHEA:11436"/>
        <dbReference type="Rhea" id="RHEA-COMP:10350"/>
        <dbReference type="Rhea" id="RHEA-COMP:14399"/>
        <dbReference type="ChEBI" id="CHEBI:15377"/>
        <dbReference type="ChEBI" id="CHEBI:15378"/>
        <dbReference type="ChEBI" id="CHEBI:15379"/>
        <dbReference type="ChEBI" id="CHEBI:29033"/>
        <dbReference type="ChEBI" id="CHEBI:29034"/>
        <dbReference type="EC" id="7.1.1.9"/>
    </reaction>
    <physiologicalReaction direction="left-to-right" evidence="16">
        <dbReference type="Rhea" id="RHEA:11437"/>
    </physiologicalReaction>
</comment>
<geneLocation type="mitochondrion" evidence="21"/>
<dbReference type="SUPFAM" id="SSF49503">
    <property type="entry name" value="Cupredoxins"/>
    <property type="match status" value="1"/>
</dbReference>
<dbReference type="AlphaFoldDB" id="Q85DZ4"/>
<keyword evidence="6 17" id="KW-0812">Transmembrane</keyword>
<evidence type="ECO:0000259" key="19">
    <source>
        <dbReference type="PROSITE" id="PS50857"/>
    </source>
</evidence>
<evidence type="ECO:0000256" key="18">
    <source>
        <dbReference type="SAM" id="Phobius"/>
    </source>
</evidence>
<dbReference type="NCBIfam" id="TIGR02866">
    <property type="entry name" value="CoxB"/>
    <property type="match status" value="1"/>
</dbReference>
<keyword evidence="12 18" id="KW-1133">Transmembrane helix</keyword>
<evidence type="ECO:0000256" key="4">
    <source>
        <dbReference type="ARBA" id="ARBA00022448"/>
    </source>
</evidence>
<dbReference type="Pfam" id="PF00116">
    <property type="entry name" value="COX2"/>
    <property type="match status" value="1"/>
</dbReference>
<dbReference type="InterPro" id="IPR014222">
    <property type="entry name" value="Cyt_c_oxidase_su2"/>
</dbReference>
<dbReference type="InterPro" id="IPR011759">
    <property type="entry name" value="Cyt_c_oxidase_su2_TM_dom"/>
</dbReference>
<evidence type="ECO:0000256" key="15">
    <source>
        <dbReference type="ARBA" id="ARBA00023136"/>
    </source>
</evidence>
<evidence type="ECO:0000259" key="20">
    <source>
        <dbReference type="PROSITE" id="PS50999"/>
    </source>
</evidence>
<dbReference type="InterPro" id="IPR002429">
    <property type="entry name" value="CcO_II-like_C"/>
</dbReference>
<evidence type="ECO:0000256" key="9">
    <source>
        <dbReference type="ARBA" id="ARBA00022842"/>
    </source>
</evidence>
<evidence type="ECO:0000256" key="3">
    <source>
        <dbReference type="ARBA" id="ARBA00015946"/>
    </source>
</evidence>
<comment type="cofactor">
    <cofactor evidence="17">
        <name>Cu cation</name>
        <dbReference type="ChEBI" id="CHEBI:23378"/>
    </cofactor>
    <text evidence="17">Binds a copper A center.</text>
</comment>
<evidence type="ECO:0000256" key="7">
    <source>
        <dbReference type="ARBA" id="ARBA00022723"/>
    </source>
</evidence>
<feature type="domain" description="Cytochrome oxidase subunit II transmembrane region profile" evidence="20">
    <location>
        <begin position="1"/>
        <end position="91"/>
    </location>
</feature>
<evidence type="ECO:0000256" key="14">
    <source>
        <dbReference type="ARBA" id="ARBA00023128"/>
    </source>
</evidence>
<dbReference type="GO" id="GO:0005507">
    <property type="term" value="F:copper ion binding"/>
    <property type="evidence" value="ECO:0007669"/>
    <property type="project" value="InterPro"/>
</dbReference>
<dbReference type="Pfam" id="PF02790">
    <property type="entry name" value="COX2_TM"/>
    <property type="match status" value="1"/>
</dbReference>
<dbReference type="InterPro" id="IPR036257">
    <property type="entry name" value="Cyt_c_oxidase_su2_TM_sf"/>
</dbReference>
<gene>
    <name evidence="21" type="primary">CO2</name>
</gene>
<dbReference type="PROSITE" id="PS50999">
    <property type="entry name" value="COX2_TM"/>
    <property type="match status" value="1"/>
</dbReference>
<keyword evidence="5 17" id="KW-0679">Respiratory chain</keyword>
<dbReference type="GO" id="GO:0004129">
    <property type="term" value="F:cytochrome-c oxidase activity"/>
    <property type="evidence" value="ECO:0007669"/>
    <property type="project" value="UniProtKB-EC"/>
</dbReference>
<proteinExistence type="inferred from homology"/>
<feature type="transmembrane region" description="Helical" evidence="18">
    <location>
        <begin position="63"/>
        <end position="81"/>
    </location>
</feature>
<evidence type="ECO:0000256" key="12">
    <source>
        <dbReference type="ARBA" id="ARBA00022989"/>
    </source>
</evidence>
<dbReference type="GO" id="GO:0016491">
    <property type="term" value="F:oxidoreductase activity"/>
    <property type="evidence" value="ECO:0007669"/>
    <property type="project" value="InterPro"/>
</dbReference>
<name>Q85DZ4_APTAL</name>
<evidence type="ECO:0000256" key="16">
    <source>
        <dbReference type="ARBA" id="ARBA00049512"/>
    </source>
</evidence>
<comment type="subcellular location">
    <subcellularLocation>
        <location evidence="1 17">Mitochondrion inner membrane</location>
        <topology evidence="1 17">Multi-pass membrane protein</topology>
    </subcellularLocation>
</comment>
<evidence type="ECO:0000256" key="17">
    <source>
        <dbReference type="RuleBase" id="RU000457"/>
    </source>
</evidence>
<keyword evidence="9" id="KW-0460">Magnesium</keyword>
<dbReference type="InterPro" id="IPR001505">
    <property type="entry name" value="Copper_CuA"/>
</dbReference>
<evidence type="ECO:0000256" key="11">
    <source>
        <dbReference type="ARBA" id="ARBA00022982"/>
    </source>
</evidence>
<dbReference type="CDD" id="cd13912">
    <property type="entry name" value="CcO_II_C"/>
    <property type="match status" value="1"/>
</dbReference>
<keyword evidence="11 17" id="KW-0249">Electron transport</keyword>
<dbReference type="InterPro" id="IPR008972">
    <property type="entry name" value="Cupredoxin"/>
</dbReference>
<protein>
    <recommendedName>
        <fullName evidence="3 17">Cytochrome c oxidase subunit 2</fullName>
    </recommendedName>
</protein>
<keyword evidence="14 17" id="KW-0496">Mitochondrion</keyword>
<evidence type="ECO:0000256" key="6">
    <source>
        <dbReference type="ARBA" id="ARBA00022692"/>
    </source>
</evidence>
<keyword evidence="4 17" id="KW-0813">Transport</keyword>
<dbReference type="EMBL" id="AB054132">
    <property type="protein sequence ID" value="BAC67497.1"/>
    <property type="molecule type" value="Genomic_DNA"/>
</dbReference>
<dbReference type="InterPro" id="IPR034210">
    <property type="entry name" value="CcO_II_C"/>
</dbReference>
<dbReference type="PROSITE" id="PS00078">
    <property type="entry name" value="COX2"/>
    <property type="match status" value="1"/>
</dbReference>
<dbReference type="PANTHER" id="PTHR22888:SF9">
    <property type="entry name" value="CYTOCHROME C OXIDASE SUBUNIT 2"/>
    <property type="match status" value="1"/>
</dbReference>
<keyword evidence="8 17" id="KW-0999">Mitochondrion inner membrane</keyword>
<evidence type="ECO:0000256" key="10">
    <source>
        <dbReference type="ARBA" id="ARBA00022967"/>
    </source>
</evidence>
<dbReference type="FunFam" id="2.60.40.420:FF:000001">
    <property type="entry name" value="Cytochrome c oxidase subunit 2"/>
    <property type="match status" value="1"/>
</dbReference>
<dbReference type="SUPFAM" id="SSF81464">
    <property type="entry name" value="Cytochrome c oxidase subunit II-like, transmembrane region"/>
    <property type="match status" value="1"/>
</dbReference>
<comment type="function">
    <text evidence="17">Component of the cytochrome c oxidase, the last enzyme in the mitochondrial electron transport chain which drives oxidative phosphorylation. The respiratory chain contains 3 multisubunit complexes succinate dehydrogenase (complex II, CII), ubiquinol-cytochrome c oxidoreductase (cytochrome b-c1 complex, complex III, CIII) and cytochrome c oxidase (complex IV, CIV), that cooperate to transfer electrons derived from NADH and succinate to molecular oxygen, creating an electrochemical gradient over the inner membrane that drives transmembrane transport and the ATP synthase. Cytochrome c oxidase is the component of the respiratory chain that catalyzes the reduction of oxygen to water. Electrons originating from reduced cytochrome c in the intermembrane space (IMS) are transferred via the dinuclear copper A center (CU(A)) of subunit 2 and heme A of subunit 1 to the active site in subunit 1, a binuclear center (BNC) formed by heme A3 and copper B (CU(B)). The BNC reduces molecular oxygen to 2 water molecules using 4 electrons from cytochrome c in the IMS and 4 protons from the mitochondrial matrix.</text>
</comment>
<dbReference type="PROSITE" id="PS50857">
    <property type="entry name" value="COX2_CUA"/>
    <property type="match status" value="1"/>
</dbReference>
<dbReference type="InterPro" id="IPR045187">
    <property type="entry name" value="CcO_II"/>
</dbReference>
<dbReference type="PANTHER" id="PTHR22888">
    <property type="entry name" value="CYTOCHROME C OXIDASE, SUBUNIT II"/>
    <property type="match status" value="1"/>
</dbReference>
<dbReference type="Gene3D" id="1.10.287.90">
    <property type="match status" value="1"/>
</dbReference>
<evidence type="ECO:0000256" key="2">
    <source>
        <dbReference type="ARBA" id="ARBA00007866"/>
    </source>
</evidence>
<keyword evidence="10" id="KW-1278">Translocase</keyword>
<evidence type="ECO:0000256" key="8">
    <source>
        <dbReference type="ARBA" id="ARBA00022792"/>
    </source>
</evidence>
<evidence type="ECO:0000256" key="5">
    <source>
        <dbReference type="ARBA" id="ARBA00022660"/>
    </source>
</evidence>
<dbReference type="Gene3D" id="2.60.40.420">
    <property type="entry name" value="Cupredoxins - blue copper proteins"/>
    <property type="match status" value="1"/>
</dbReference>